<dbReference type="InterPro" id="IPR027417">
    <property type="entry name" value="P-loop_NTPase"/>
</dbReference>
<keyword evidence="2" id="KW-0418">Kinase</keyword>
<dbReference type="SUPFAM" id="SSF52540">
    <property type="entry name" value="P-loop containing nucleoside triphosphate hydrolases"/>
    <property type="match status" value="1"/>
</dbReference>
<feature type="domain" description="NadR/Ttd14 AAA" evidence="1">
    <location>
        <begin position="18"/>
        <end position="173"/>
    </location>
</feature>
<dbReference type="PANTHER" id="PTHR37512:SF1">
    <property type="entry name" value="NADR_TTD14 AAA DOMAIN-CONTAINING PROTEIN"/>
    <property type="match status" value="1"/>
</dbReference>
<dbReference type="EMBL" id="CYHA01000005">
    <property type="protein sequence ID" value="CUA84980.1"/>
    <property type="molecule type" value="Genomic_DNA"/>
</dbReference>
<dbReference type="Proteomes" id="UP000243535">
    <property type="component" value="Unassembled WGS sequence"/>
</dbReference>
<gene>
    <name evidence="2" type="ORF">Ga0061063_2229</name>
</gene>
<dbReference type="PANTHER" id="PTHR37512">
    <property type="entry name" value="TRIFUNCTIONAL NAD BIOSYNTHESIS/REGULATOR PROTEIN NADR"/>
    <property type="match status" value="1"/>
</dbReference>
<reference evidence="3" key="1">
    <citation type="submission" date="2015-08" db="EMBL/GenBank/DDBJ databases">
        <authorList>
            <person name="Varghese N."/>
        </authorList>
    </citation>
    <scope>NUCLEOTIDE SEQUENCE [LARGE SCALE GENOMIC DNA]</scope>
    <source>
        <strain evidence="3">DSM 17901</strain>
    </source>
</reference>
<organism evidence="2 3">
    <name type="scientific">Gulbenkiania indica</name>
    <dbReference type="NCBI Taxonomy" id="375574"/>
    <lineage>
        <taxon>Bacteria</taxon>
        <taxon>Pseudomonadati</taxon>
        <taxon>Pseudomonadota</taxon>
        <taxon>Betaproteobacteria</taxon>
        <taxon>Neisseriales</taxon>
        <taxon>Chromobacteriaceae</taxon>
        <taxon>Gulbenkiania</taxon>
    </lineage>
</organism>
<keyword evidence="2" id="KW-0808">Transferase</keyword>
<sequence length="192" mass="21309">MPVVNDVLSRPPLGLALALLGPESSGKSTLARDLASTLTQAGVQVALVEEYARAYYAERPYRPTLSDVEAIARTQREHELSARLRADLVLCDTAGLTTALWAEVGFGHCPRWLAEDARRPYLLRVLVLPDIPWSPDPLRSHPHARWALLERHRDWLRAAGLPWMEVGGSREARVASVLAALRMLWPSGLPKI</sequence>
<keyword evidence="3" id="KW-1185">Reference proteome</keyword>
<evidence type="ECO:0000259" key="1">
    <source>
        <dbReference type="Pfam" id="PF13521"/>
    </source>
</evidence>
<proteinExistence type="predicted"/>
<dbReference type="STRING" id="375574.GCA_001418035_02014"/>
<dbReference type="Pfam" id="PF13521">
    <property type="entry name" value="AAA_28"/>
    <property type="match status" value="1"/>
</dbReference>
<dbReference type="Gene3D" id="3.40.50.300">
    <property type="entry name" value="P-loop containing nucleotide triphosphate hydrolases"/>
    <property type="match status" value="1"/>
</dbReference>
<dbReference type="GO" id="GO:0016301">
    <property type="term" value="F:kinase activity"/>
    <property type="evidence" value="ECO:0007669"/>
    <property type="project" value="UniProtKB-KW"/>
</dbReference>
<evidence type="ECO:0000313" key="3">
    <source>
        <dbReference type="Proteomes" id="UP000243535"/>
    </source>
</evidence>
<dbReference type="InterPro" id="IPR038727">
    <property type="entry name" value="NadR/Ttd14_AAA_dom"/>
</dbReference>
<dbReference type="InterPro" id="IPR052735">
    <property type="entry name" value="NAD_biosynth-regulator"/>
</dbReference>
<evidence type="ECO:0000313" key="2">
    <source>
        <dbReference type="EMBL" id="CUA84980.1"/>
    </source>
</evidence>
<dbReference type="RefSeq" id="WP_072242882.1">
    <property type="nucleotide sequence ID" value="NZ_CYHA01000005.1"/>
</dbReference>
<dbReference type="AlphaFoldDB" id="A0A0K6H259"/>
<name>A0A0K6H259_9NEIS</name>
<protein>
    <submittedName>
        <fullName evidence="2">Nicotinamide riboside kinase</fullName>
    </submittedName>
</protein>
<accession>A0A0K6H259</accession>
<dbReference type="OrthoDB" id="9151999at2"/>